<reference evidence="2 3" key="1">
    <citation type="submission" date="2019-02" db="EMBL/GenBank/DDBJ databases">
        <title>Prokaryotic population dynamics and viral predation in marine succession experiment using metagenomics: the confinement effect.</title>
        <authorList>
            <person name="Haro-Moreno J.M."/>
            <person name="Rodriguez-Valera F."/>
            <person name="Lopez-Perez M."/>
        </authorList>
    </citation>
    <scope>NUCLEOTIDE SEQUENCE [LARGE SCALE GENOMIC DNA]</scope>
    <source>
        <strain evidence="2">MED-G169</strain>
    </source>
</reference>
<accession>A0A520LL99</accession>
<gene>
    <name evidence="2" type="ORF">EVB02_02890</name>
</gene>
<proteinExistence type="predicted"/>
<feature type="transmembrane region" description="Helical" evidence="1">
    <location>
        <begin position="28"/>
        <end position="45"/>
    </location>
</feature>
<organism evidence="2 3">
    <name type="scientific">SAR92 clade bacterium</name>
    <dbReference type="NCBI Taxonomy" id="2315479"/>
    <lineage>
        <taxon>Bacteria</taxon>
        <taxon>Pseudomonadati</taxon>
        <taxon>Pseudomonadota</taxon>
        <taxon>Gammaproteobacteria</taxon>
        <taxon>Cellvibrionales</taxon>
        <taxon>Porticoccaceae</taxon>
        <taxon>SAR92 clade</taxon>
    </lineage>
</organism>
<keyword evidence="1" id="KW-0812">Transmembrane</keyword>
<comment type="caution">
    <text evidence="2">The sequence shown here is derived from an EMBL/GenBank/DDBJ whole genome shotgun (WGS) entry which is preliminary data.</text>
</comment>
<name>A0A520LL99_9GAMM</name>
<keyword evidence="1" id="KW-1133">Transmembrane helix</keyword>
<evidence type="ECO:0000313" key="3">
    <source>
        <dbReference type="Proteomes" id="UP000318148"/>
    </source>
</evidence>
<dbReference type="Proteomes" id="UP000318148">
    <property type="component" value="Unassembled WGS sequence"/>
</dbReference>
<evidence type="ECO:0000313" key="2">
    <source>
        <dbReference type="EMBL" id="RZO06018.1"/>
    </source>
</evidence>
<protein>
    <submittedName>
        <fullName evidence="2">DUF2244 domain-containing protein</fullName>
    </submittedName>
</protein>
<sequence length="173" mass="19960">MLVINRGLQSVSIRLEPNRSANWRQTRSVILGLTGFMLMIGVGWLAMGVWLIFPFVLLDIAIFSYFFYRVCESTYAAEIITVDKDSVKFRSGIRKFGKSISFKRPCYFIVHPKPSKNHLPIFSISDDSEKASVGNFLNEEDRMGLKKFLIDCGLIEVNEQWWKREVLVNRNSV</sequence>
<evidence type="ECO:0000256" key="1">
    <source>
        <dbReference type="SAM" id="Phobius"/>
    </source>
</evidence>
<feature type="transmembrane region" description="Helical" evidence="1">
    <location>
        <begin position="51"/>
        <end position="68"/>
    </location>
</feature>
<keyword evidence="1" id="KW-0472">Membrane</keyword>
<dbReference type="EMBL" id="SHBO01000032">
    <property type="protein sequence ID" value="RZO06018.1"/>
    <property type="molecule type" value="Genomic_DNA"/>
</dbReference>
<dbReference type="AlphaFoldDB" id="A0A520LL99"/>
<dbReference type="Pfam" id="PF10003">
    <property type="entry name" value="DUF2244"/>
    <property type="match status" value="1"/>
</dbReference>
<dbReference type="InterPro" id="IPR019253">
    <property type="entry name" value="DUF2244_TM"/>
</dbReference>